<accession>A0A7Y0BQH4</accession>
<feature type="chain" id="PRO_5031352365" evidence="1">
    <location>
        <begin position="27"/>
        <end position="99"/>
    </location>
</feature>
<organism evidence="2 3">
    <name type="scientific">Novosphingobium olei</name>
    <dbReference type="NCBI Taxonomy" id="2728851"/>
    <lineage>
        <taxon>Bacteria</taxon>
        <taxon>Pseudomonadati</taxon>
        <taxon>Pseudomonadota</taxon>
        <taxon>Alphaproteobacteria</taxon>
        <taxon>Sphingomonadales</taxon>
        <taxon>Sphingomonadaceae</taxon>
        <taxon>Novosphingobium</taxon>
    </lineage>
</organism>
<name>A0A7Y0BQH4_9SPHN</name>
<dbReference type="EMBL" id="JABBGM010000005">
    <property type="protein sequence ID" value="NML94669.1"/>
    <property type="molecule type" value="Genomic_DNA"/>
</dbReference>
<dbReference type="RefSeq" id="WP_169493927.1">
    <property type="nucleotide sequence ID" value="NZ_JABBGM010000005.1"/>
</dbReference>
<evidence type="ECO:0000313" key="2">
    <source>
        <dbReference type="EMBL" id="NML94669.1"/>
    </source>
</evidence>
<proteinExistence type="predicted"/>
<evidence type="ECO:0000313" key="3">
    <source>
        <dbReference type="Proteomes" id="UP000583556"/>
    </source>
</evidence>
<keyword evidence="3" id="KW-1185">Reference proteome</keyword>
<sequence length="99" mass="10787">MTFRACAFVLALAAPLAAVPMTPVSAQDWRKYDLDTPIEVLLAHPAPKAVIDAYFPKITEHPMFDQIKGMSLRQLAPLSQGVLSGEVLAKVERDLAAIK</sequence>
<evidence type="ECO:0000256" key="1">
    <source>
        <dbReference type="SAM" id="SignalP"/>
    </source>
</evidence>
<keyword evidence="1" id="KW-0732">Signal</keyword>
<gene>
    <name evidence="2" type="ORF">HHL27_13425</name>
</gene>
<comment type="caution">
    <text evidence="2">The sequence shown here is derived from an EMBL/GenBank/DDBJ whole genome shotgun (WGS) entry which is preliminary data.</text>
</comment>
<dbReference type="AlphaFoldDB" id="A0A7Y0BQH4"/>
<protein>
    <submittedName>
        <fullName evidence="2">Uncharacterized protein</fullName>
    </submittedName>
</protein>
<dbReference type="Proteomes" id="UP000583556">
    <property type="component" value="Unassembled WGS sequence"/>
</dbReference>
<feature type="signal peptide" evidence="1">
    <location>
        <begin position="1"/>
        <end position="26"/>
    </location>
</feature>
<reference evidence="2 3" key="1">
    <citation type="submission" date="2020-04" db="EMBL/GenBank/DDBJ databases">
        <title>Novosphingobium sp. TW-4 isolated from soil.</title>
        <authorList>
            <person name="Dahal R.H."/>
            <person name="Chaudhary D.K."/>
        </authorList>
    </citation>
    <scope>NUCLEOTIDE SEQUENCE [LARGE SCALE GENOMIC DNA]</scope>
    <source>
        <strain evidence="2 3">TW-4</strain>
    </source>
</reference>